<dbReference type="Proteomes" id="UP000434475">
    <property type="component" value="Unassembled WGS sequence"/>
</dbReference>
<dbReference type="EMBL" id="WKPR01000028">
    <property type="protein sequence ID" value="MSB21880.1"/>
    <property type="molecule type" value="Genomic_DNA"/>
</dbReference>
<dbReference type="Pfam" id="PF02311">
    <property type="entry name" value="AraC_binding"/>
    <property type="match status" value="1"/>
</dbReference>
<dbReference type="GO" id="GO:0003700">
    <property type="term" value="F:DNA-binding transcription factor activity"/>
    <property type="evidence" value="ECO:0007669"/>
    <property type="project" value="InterPro"/>
</dbReference>
<evidence type="ECO:0000256" key="3">
    <source>
        <dbReference type="ARBA" id="ARBA00023163"/>
    </source>
</evidence>
<dbReference type="SUPFAM" id="SSF46689">
    <property type="entry name" value="Homeodomain-like"/>
    <property type="match status" value="2"/>
</dbReference>
<dbReference type="GO" id="GO:0043565">
    <property type="term" value="F:sequence-specific DNA binding"/>
    <property type="evidence" value="ECO:0007669"/>
    <property type="project" value="InterPro"/>
</dbReference>
<keyword evidence="1" id="KW-0805">Transcription regulation</keyword>
<evidence type="ECO:0000256" key="2">
    <source>
        <dbReference type="ARBA" id="ARBA00023125"/>
    </source>
</evidence>
<proteinExistence type="predicted"/>
<dbReference type="SUPFAM" id="SSF51215">
    <property type="entry name" value="Regulatory protein AraC"/>
    <property type="match status" value="1"/>
</dbReference>
<keyword evidence="2" id="KW-0238">DNA-binding</keyword>
<sequence length="308" mass="34640">MGGEAALCGKCAISCKKQAEGRAILLLSQTEEYPMEQELRRVYYDPELGVEACLFQGIDQGFPEHFHTYYVIGTMDRGSREVTIAGETLRLAPGELVFFQPGEPHACRPVGEERLDWRGLHVPQEVMERAAEAVTGRQFAPHFTPSVLPGSELTSLFREVWELVAGEQGELRREEAFLLLVGRLLERCGGCPRPPEEVRPEVRAVCDYLEAHCDRRITLEQLSTLAGLSKYHLLRCFTRQKGITPYRYLETVRVNRARALLEQGAAPLDAALRAGFADQSHFNHFFKILTGLTPSQYRAVFAAEQGEM</sequence>
<evidence type="ECO:0000259" key="4">
    <source>
        <dbReference type="PROSITE" id="PS01124"/>
    </source>
</evidence>
<dbReference type="PANTHER" id="PTHR46796:SF2">
    <property type="entry name" value="TRANSCRIPTIONAL REGULATORY PROTEIN"/>
    <property type="match status" value="1"/>
</dbReference>
<dbReference type="InterPro" id="IPR037923">
    <property type="entry name" value="HTH-like"/>
</dbReference>
<dbReference type="PANTHER" id="PTHR46796">
    <property type="entry name" value="HTH-TYPE TRANSCRIPTIONAL ACTIVATOR RHAS-RELATED"/>
    <property type="match status" value="1"/>
</dbReference>
<protein>
    <submittedName>
        <fullName evidence="5">Helix-turn-helix domain-containing protein</fullName>
    </submittedName>
</protein>
<dbReference type="Pfam" id="PF12833">
    <property type="entry name" value="HTH_18"/>
    <property type="match status" value="1"/>
</dbReference>
<dbReference type="InterPro" id="IPR018060">
    <property type="entry name" value="HTH_AraC"/>
</dbReference>
<organism evidence="5 6">
    <name type="scientific">Flavonifractor plautii</name>
    <name type="common">Fusobacterium plautii</name>
    <dbReference type="NCBI Taxonomy" id="292800"/>
    <lineage>
        <taxon>Bacteria</taxon>
        <taxon>Bacillati</taxon>
        <taxon>Bacillota</taxon>
        <taxon>Clostridia</taxon>
        <taxon>Eubacteriales</taxon>
        <taxon>Oscillospiraceae</taxon>
        <taxon>Flavonifractor</taxon>
    </lineage>
</organism>
<dbReference type="SMART" id="SM00342">
    <property type="entry name" value="HTH_ARAC"/>
    <property type="match status" value="1"/>
</dbReference>
<comment type="caution">
    <text evidence="5">The sequence shown here is derived from an EMBL/GenBank/DDBJ whole genome shotgun (WGS) entry which is preliminary data.</text>
</comment>
<evidence type="ECO:0000256" key="1">
    <source>
        <dbReference type="ARBA" id="ARBA00023015"/>
    </source>
</evidence>
<feature type="domain" description="HTH araC/xylS-type" evidence="4">
    <location>
        <begin position="203"/>
        <end position="300"/>
    </location>
</feature>
<dbReference type="InterPro" id="IPR003313">
    <property type="entry name" value="AraC-bd"/>
</dbReference>
<dbReference type="PROSITE" id="PS01124">
    <property type="entry name" value="HTH_ARAC_FAMILY_2"/>
    <property type="match status" value="1"/>
</dbReference>
<keyword evidence="3" id="KW-0804">Transcription</keyword>
<gene>
    <name evidence="5" type="ORF">GKE97_20585</name>
</gene>
<dbReference type="InterPro" id="IPR014710">
    <property type="entry name" value="RmlC-like_jellyroll"/>
</dbReference>
<name>A0A6I2R9X1_FLAPL</name>
<reference evidence="5 6" key="1">
    <citation type="journal article" date="2019" name="Nat. Med.">
        <title>A library of human gut bacterial isolates paired with longitudinal multiomics data enables mechanistic microbiome research.</title>
        <authorList>
            <person name="Poyet M."/>
            <person name="Groussin M."/>
            <person name="Gibbons S.M."/>
            <person name="Avila-Pacheco J."/>
            <person name="Jiang X."/>
            <person name="Kearney S.M."/>
            <person name="Perrotta A.R."/>
            <person name="Berdy B."/>
            <person name="Zhao S."/>
            <person name="Lieberman T.D."/>
            <person name="Swanson P.K."/>
            <person name="Smith M."/>
            <person name="Roesemann S."/>
            <person name="Alexander J.E."/>
            <person name="Rich S.A."/>
            <person name="Livny J."/>
            <person name="Vlamakis H."/>
            <person name="Clish C."/>
            <person name="Bullock K."/>
            <person name="Deik A."/>
            <person name="Scott J."/>
            <person name="Pierce K.A."/>
            <person name="Xavier R.J."/>
            <person name="Alm E.J."/>
        </authorList>
    </citation>
    <scope>NUCLEOTIDE SEQUENCE [LARGE SCALE GENOMIC DNA]</scope>
    <source>
        <strain evidence="5 6">BIOML-A2</strain>
    </source>
</reference>
<accession>A0A6I2R9X1</accession>
<dbReference type="AlphaFoldDB" id="A0A6I2R9X1"/>
<dbReference type="Gene3D" id="1.10.10.60">
    <property type="entry name" value="Homeodomain-like"/>
    <property type="match status" value="2"/>
</dbReference>
<dbReference type="InterPro" id="IPR050204">
    <property type="entry name" value="AraC_XylS_family_regulators"/>
</dbReference>
<evidence type="ECO:0000313" key="5">
    <source>
        <dbReference type="EMBL" id="MSB21880.1"/>
    </source>
</evidence>
<evidence type="ECO:0000313" key="6">
    <source>
        <dbReference type="Proteomes" id="UP000434475"/>
    </source>
</evidence>
<dbReference type="InterPro" id="IPR009057">
    <property type="entry name" value="Homeodomain-like_sf"/>
</dbReference>
<dbReference type="Gene3D" id="2.60.120.10">
    <property type="entry name" value="Jelly Rolls"/>
    <property type="match status" value="1"/>
</dbReference>